<comment type="caution">
    <text evidence="1">The sequence shown here is derived from an EMBL/GenBank/DDBJ whole genome shotgun (WGS) entry which is preliminary data.</text>
</comment>
<gene>
    <name evidence="1" type="ORF">JCM19232_3987</name>
</gene>
<reference evidence="1 2" key="1">
    <citation type="submission" date="2015-01" db="EMBL/GenBank/DDBJ databases">
        <title>Vibrio sp. C5 JCM 19232 whole genome shotgun sequence.</title>
        <authorList>
            <person name="Sawabe T."/>
            <person name="Meirelles P."/>
            <person name="Feng G."/>
            <person name="Sayaka M."/>
            <person name="Hattori M."/>
            <person name="Ohkuma M."/>
        </authorList>
    </citation>
    <scope>NUCLEOTIDE SEQUENCE [LARGE SCALE GENOMIC DNA]</scope>
    <source>
        <strain evidence="1 2">JCM19232</strain>
    </source>
</reference>
<reference evidence="1 2" key="2">
    <citation type="submission" date="2015-01" db="EMBL/GenBank/DDBJ databases">
        <authorList>
            <consortium name="NBRP consortium"/>
            <person name="Sawabe T."/>
            <person name="Meirelles P."/>
            <person name="Feng G."/>
            <person name="Sayaka M."/>
            <person name="Hattori M."/>
            <person name="Ohkuma M."/>
        </authorList>
    </citation>
    <scope>NUCLEOTIDE SEQUENCE [LARGE SCALE GENOMIC DNA]</scope>
    <source>
        <strain evidence="1 2">JCM19232</strain>
    </source>
</reference>
<dbReference type="AlphaFoldDB" id="A0A0B8P2P8"/>
<evidence type="ECO:0000313" key="2">
    <source>
        <dbReference type="Proteomes" id="UP000031670"/>
    </source>
</evidence>
<dbReference type="Proteomes" id="UP000031670">
    <property type="component" value="Unassembled WGS sequence"/>
</dbReference>
<dbReference type="EMBL" id="BBSA01000002">
    <property type="protein sequence ID" value="GAM61045.1"/>
    <property type="molecule type" value="Genomic_DNA"/>
</dbReference>
<protein>
    <submittedName>
        <fullName evidence="1">Uncharacterized protein</fullName>
    </submittedName>
</protein>
<evidence type="ECO:0000313" key="1">
    <source>
        <dbReference type="EMBL" id="GAM61045.1"/>
    </source>
</evidence>
<sequence>MPFLDDDVYLSIHGQEHYGHEGFKQWMDENRAFFKQESLLHHSHNFSFDTLENSLIQVSFVLDFKAESKEGELFDHQVFEQWIVRNILEQFRILSYRVTQLS</sequence>
<accession>A0A0B8P2P8</accession>
<name>A0A0B8P2P8_9VIBR</name>
<proteinExistence type="predicted"/>
<organism evidence="1 2">
    <name type="scientific">Vibrio ishigakensis</name>
    <dbReference type="NCBI Taxonomy" id="1481914"/>
    <lineage>
        <taxon>Bacteria</taxon>
        <taxon>Pseudomonadati</taxon>
        <taxon>Pseudomonadota</taxon>
        <taxon>Gammaproteobacteria</taxon>
        <taxon>Vibrionales</taxon>
        <taxon>Vibrionaceae</taxon>
        <taxon>Vibrio</taxon>
    </lineage>
</organism>